<feature type="compositionally biased region" description="Acidic residues" evidence="10">
    <location>
        <begin position="112"/>
        <end position="125"/>
    </location>
</feature>
<feature type="region of interest" description="Disordered" evidence="10">
    <location>
        <begin position="58"/>
        <end position="153"/>
    </location>
</feature>
<accession>A0A6A5HLX2</accession>
<dbReference type="GO" id="GO:0000122">
    <property type="term" value="P:negative regulation of transcription by RNA polymerase II"/>
    <property type="evidence" value="ECO:0007669"/>
    <property type="project" value="UniProtKB-ARBA"/>
</dbReference>
<feature type="compositionally biased region" description="Basic residues" evidence="10">
    <location>
        <begin position="96"/>
        <end position="108"/>
    </location>
</feature>
<feature type="domain" description="C2H2-type" evidence="11">
    <location>
        <begin position="327"/>
        <end position="354"/>
    </location>
</feature>
<feature type="domain" description="C2H2-type" evidence="11">
    <location>
        <begin position="36"/>
        <end position="64"/>
    </location>
</feature>
<evidence type="ECO:0000313" key="12">
    <source>
        <dbReference type="EMBL" id="KAF1767676.1"/>
    </source>
</evidence>
<keyword evidence="2" id="KW-0479">Metal-binding</keyword>
<gene>
    <name evidence="12" type="ORF">GCK72_007635</name>
</gene>
<dbReference type="PROSITE" id="PS50157">
    <property type="entry name" value="ZINC_FINGER_C2H2_2"/>
    <property type="match status" value="4"/>
</dbReference>
<feature type="domain" description="C2H2-type" evidence="11">
    <location>
        <begin position="355"/>
        <end position="382"/>
    </location>
</feature>
<dbReference type="GO" id="GO:0000977">
    <property type="term" value="F:RNA polymerase II transcription regulatory region sequence-specific DNA binding"/>
    <property type="evidence" value="ECO:0007669"/>
    <property type="project" value="TreeGrafter"/>
</dbReference>
<dbReference type="Proteomes" id="UP000483820">
    <property type="component" value="Chromosome II"/>
</dbReference>
<sequence length="631" mass="70869">MADPTKRHECNICHKKFERNATLKIHKVVHTGEKPFECDVCGSRFSQNANLNTHLRTIHASQTPKSSHNTPKNLGRQARKSTKAVLDESRTASTPKTKKNRSKTTPKRSRQEEEDLEAMDDDNDQSEQQREIDSESVISSNRDTGNHGNGDEVIDLFESNEDKTEEKPRLMLAAQSKSSKINTPLIKSTPFPIKIEQKVPAVQEVGNLMPLMDLSTSAFPPSASQQRILDMDMESEIGNVSNISPINTPQFSFDEDIRQIAHQLSRVATARPECHDALREVMFGTILAFGNGGFNDNVGEFFRMMGERHANNNSSTSSQMTNPSKQLECDVCHKTFVHYSVLKRHEVVHTGEKPFECDVCGSRFSQNSSLNTHLRKHENTSHKSKSTRNTPTNLRRKTRKSAKAVKNKNRTASTPKTKKNRSKTTPKRSRQEEEDLEAMDDDNDQSEQQREIDSESVISSNRDTGNHGNGDEVIDLFESNEDKTEEKPRLMLAAQSKSSKINTPLIKSTPFPIKIEQKVPIVQAVGDLMPLMDLSTSAFPPSASQQRIPDMDMESEIGNVSNSSPINTPQFSFDEDIRQIAHQLSRVATARPECHDALREVMFGTILAFGNGGFNDNVGEFFKKLSDRYNN</sequence>
<proteinExistence type="predicted"/>
<dbReference type="GeneID" id="9805147"/>
<dbReference type="FunFam" id="3.30.160.60:FF:000446">
    <property type="entry name" value="Zinc finger protein"/>
    <property type="match status" value="1"/>
</dbReference>
<name>A0A6A5HLX2_CAERE</name>
<evidence type="ECO:0000256" key="1">
    <source>
        <dbReference type="ARBA" id="ARBA00004123"/>
    </source>
</evidence>
<evidence type="ECO:0000256" key="6">
    <source>
        <dbReference type="ARBA" id="ARBA00023015"/>
    </source>
</evidence>
<keyword evidence="7" id="KW-0804">Transcription</keyword>
<dbReference type="KEGG" id="crq:GCK72_007635"/>
<dbReference type="CTD" id="9805147"/>
<keyword evidence="4 9" id="KW-0863">Zinc-finger</keyword>
<comment type="caution">
    <text evidence="12">The sequence shown here is derived from an EMBL/GenBank/DDBJ whole genome shotgun (WGS) entry which is preliminary data.</text>
</comment>
<evidence type="ECO:0000256" key="4">
    <source>
        <dbReference type="ARBA" id="ARBA00022771"/>
    </source>
</evidence>
<reference evidence="12 13" key="1">
    <citation type="submission" date="2019-12" db="EMBL/GenBank/DDBJ databases">
        <title>Chromosome-level assembly of the Caenorhabditis remanei genome.</title>
        <authorList>
            <person name="Teterina A.A."/>
            <person name="Willis J.H."/>
            <person name="Phillips P.C."/>
        </authorList>
    </citation>
    <scope>NUCLEOTIDE SEQUENCE [LARGE SCALE GENOMIC DNA]</scope>
    <source>
        <strain evidence="12 13">PX506</strain>
        <tissue evidence="12">Whole organism</tissue>
    </source>
</reference>
<feature type="compositionally biased region" description="Basic residues" evidence="10">
    <location>
        <begin position="394"/>
        <end position="409"/>
    </location>
</feature>
<dbReference type="AlphaFoldDB" id="A0A6A5HLX2"/>
<evidence type="ECO:0000256" key="8">
    <source>
        <dbReference type="ARBA" id="ARBA00023242"/>
    </source>
</evidence>
<keyword evidence="3" id="KW-0677">Repeat</keyword>
<dbReference type="GO" id="GO:0005634">
    <property type="term" value="C:nucleus"/>
    <property type="evidence" value="ECO:0007669"/>
    <property type="project" value="UniProtKB-SubCell"/>
</dbReference>
<dbReference type="PANTHER" id="PTHR14196:SF0">
    <property type="entry name" value="PROTEIN BOWEL"/>
    <property type="match status" value="1"/>
</dbReference>
<feature type="compositionally biased region" description="Polar residues" evidence="10">
    <location>
        <begin position="58"/>
        <end position="72"/>
    </location>
</feature>
<dbReference type="InterPro" id="IPR013087">
    <property type="entry name" value="Znf_C2H2_type"/>
</dbReference>
<comment type="subcellular location">
    <subcellularLocation>
        <location evidence="1">Nucleus</location>
    </subcellularLocation>
</comment>
<dbReference type="GO" id="GO:0000981">
    <property type="term" value="F:DNA-binding transcription factor activity, RNA polymerase II-specific"/>
    <property type="evidence" value="ECO:0007669"/>
    <property type="project" value="TreeGrafter"/>
</dbReference>
<evidence type="ECO:0000259" key="11">
    <source>
        <dbReference type="PROSITE" id="PS50157"/>
    </source>
</evidence>
<dbReference type="InterPro" id="IPR036236">
    <property type="entry name" value="Znf_C2H2_sf"/>
</dbReference>
<evidence type="ECO:0000313" key="13">
    <source>
        <dbReference type="Proteomes" id="UP000483820"/>
    </source>
</evidence>
<dbReference type="SMART" id="SM00355">
    <property type="entry name" value="ZnF_C2H2"/>
    <property type="match status" value="4"/>
</dbReference>
<dbReference type="InterPro" id="IPR050717">
    <property type="entry name" value="C2H2-ZF_Transcription_Reg"/>
</dbReference>
<feature type="compositionally biased region" description="Basic residues" evidence="10">
    <location>
        <begin position="416"/>
        <end position="428"/>
    </location>
</feature>
<keyword evidence="8" id="KW-0539">Nucleus</keyword>
<dbReference type="FunFam" id="3.30.160.60:FF:000557">
    <property type="entry name" value="zinc finger and SCAN domain-containing protein 29"/>
    <property type="match status" value="1"/>
</dbReference>
<dbReference type="SUPFAM" id="SSF57667">
    <property type="entry name" value="beta-beta-alpha zinc fingers"/>
    <property type="match status" value="2"/>
</dbReference>
<protein>
    <recommendedName>
        <fullName evidence="11">C2H2-type domain-containing protein</fullName>
    </recommendedName>
</protein>
<dbReference type="GO" id="GO:0008270">
    <property type="term" value="F:zinc ion binding"/>
    <property type="evidence" value="ECO:0007669"/>
    <property type="project" value="UniProtKB-KW"/>
</dbReference>
<evidence type="ECO:0000256" key="2">
    <source>
        <dbReference type="ARBA" id="ARBA00022723"/>
    </source>
</evidence>
<feature type="compositionally biased region" description="Acidic residues" evidence="10">
    <location>
        <begin position="432"/>
        <end position="445"/>
    </location>
</feature>
<evidence type="ECO:0000256" key="10">
    <source>
        <dbReference type="SAM" id="MobiDB-lite"/>
    </source>
</evidence>
<keyword evidence="5" id="KW-0862">Zinc</keyword>
<evidence type="ECO:0000256" key="5">
    <source>
        <dbReference type="ARBA" id="ARBA00022833"/>
    </source>
</evidence>
<feature type="region of interest" description="Disordered" evidence="10">
    <location>
        <begin position="372"/>
        <end position="473"/>
    </location>
</feature>
<evidence type="ECO:0000256" key="9">
    <source>
        <dbReference type="PROSITE-ProRule" id="PRU00042"/>
    </source>
</evidence>
<organism evidence="12 13">
    <name type="scientific">Caenorhabditis remanei</name>
    <name type="common">Caenorhabditis vulgaris</name>
    <dbReference type="NCBI Taxonomy" id="31234"/>
    <lineage>
        <taxon>Eukaryota</taxon>
        <taxon>Metazoa</taxon>
        <taxon>Ecdysozoa</taxon>
        <taxon>Nematoda</taxon>
        <taxon>Chromadorea</taxon>
        <taxon>Rhabditida</taxon>
        <taxon>Rhabditina</taxon>
        <taxon>Rhabditomorpha</taxon>
        <taxon>Rhabditoidea</taxon>
        <taxon>Rhabditidae</taxon>
        <taxon>Peloderinae</taxon>
        <taxon>Caenorhabditis</taxon>
    </lineage>
</organism>
<dbReference type="Gene3D" id="3.30.160.60">
    <property type="entry name" value="Classic Zinc Finger"/>
    <property type="match status" value="4"/>
</dbReference>
<dbReference type="EMBL" id="WUAV01000002">
    <property type="protein sequence ID" value="KAF1767676.1"/>
    <property type="molecule type" value="Genomic_DNA"/>
</dbReference>
<dbReference type="RefSeq" id="XP_003107259.2">
    <property type="nucleotide sequence ID" value="XM_003107211.2"/>
</dbReference>
<evidence type="ECO:0000256" key="7">
    <source>
        <dbReference type="ARBA" id="ARBA00023163"/>
    </source>
</evidence>
<evidence type="ECO:0000256" key="3">
    <source>
        <dbReference type="ARBA" id="ARBA00022737"/>
    </source>
</evidence>
<feature type="domain" description="C2H2-type" evidence="11">
    <location>
        <begin position="8"/>
        <end position="35"/>
    </location>
</feature>
<dbReference type="PROSITE" id="PS00028">
    <property type="entry name" value="ZINC_FINGER_C2H2_1"/>
    <property type="match status" value="4"/>
</dbReference>
<dbReference type="Pfam" id="PF00096">
    <property type="entry name" value="zf-C2H2"/>
    <property type="match status" value="3"/>
</dbReference>
<keyword evidence="6" id="KW-0805">Transcription regulation</keyword>
<dbReference type="PANTHER" id="PTHR14196">
    <property type="entry name" value="ODD-SKIPPED - RELATED"/>
    <property type="match status" value="1"/>
</dbReference>